<dbReference type="InterPro" id="IPR009526">
    <property type="entry name" value="DUF1146"/>
</dbReference>
<dbReference type="RefSeq" id="WP_073154772.1">
    <property type="nucleotide sequence ID" value="NZ_FQVL01000005.1"/>
</dbReference>
<protein>
    <submittedName>
        <fullName evidence="2">Conserved hypothetical integral membrane protein</fullName>
    </submittedName>
</protein>
<evidence type="ECO:0000256" key="1">
    <source>
        <dbReference type="SAM" id="Phobius"/>
    </source>
</evidence>
<dbReference type="Pfam" id="PF06612">
    <property type="entry name" value="DUF1146"/>
    <property type="match status" value="1"/>
</dbReference>
<dbReference type="EMBL" id="FQVL01000005">
    <property type="protein sequence ID" value="SHE96567.1"/>
    <property type="molecule type" value="Genomic_DNA"/>
</dbReference>
<organism evidence="2 3">
    <name type="scientific">Seinonella peptonophila</name>
    <dbReference type="NCBI Taxonomy" id="112248"/>
    <lineage>
        <taxon>Bacteria</taxon>
        <taxon>Bacillati</taxon>
        <taxon>Bacillota</taxon>
        <taxon>Bacilli</taxon>
        <taxon>Bacillales</taxon>
        <taxon>Thermoactinomycetaceae</taxon>
        <taxon>Seinonella</taxon>
    </lineage>
</organism>
<feature type="transmembrane region" description="Helical" evidence="1">
    <location>
        <begin position="12"/>
        <end position="33"/>
    </location>
</feature>
<evidence type="ECO:0000313" key="3">
    <source>
        <dbReference type="Proteomes" id="UP000184476"/>
    </source>
</evidence>
<keyword evidence="1" id="KW-0472">Membrane</keyword>
<evidence type="ECO:0000313" key="2">
    <source>
        <dbReference type="EMBL" id="SHE96567.1"/>
    </source>
</evidence>
<dbReference type="AlphaFoldDB" id="A0A1M4XSN4"/>
<accession>A0A1M4XSN4</accession>
<keyword evidence="1" id="KW-0812">Transmembrane</keyword>
<keyword evidence="3" id="KW-1185">Reference proteome</keyword>
<dbReference type="Proteomes" id="UP000184476">
    <property type="component" value="Unassembled WGS sequence"/>
</dbReference>
<sequence>MMEGTTAFGVNALINLFLSLICIVVSWRILMFVRIEELLRVKRPGYAKALMILLSVVMGHMLANFFIDYLSWTRQISQMFL</sequence>
<dbReference type="STRING" id="112248.SAMN05444392_105163"/>
<proteinExistence type="predicted"/>
<reference evidence="2 3" key="1">
    <citation type="submission" date="2016-11" db="EMBL/GenBank/DDBJ databases">
        <authorList>
            <person name="Jaros S."/>
            <person name="Januszkiewicz K."/>
            <person name="Wedrychowicz H."/>
        </authorList>
    </citation>
    <scope>NUCLEOTIDE SEQUENCE [LARGE SCALE GENOMIC DNA]</scope>
    <source>
        <strain evidence="2 3">DSM 44666</strain>
    </source>
</reference>
<keyword evidence="1" id="KW-1133">Transmembrane helix</keyword>
<gene>
    <name evidence="2" type="ORF">SAMN05444392_105163</name>
</gene>
<feature type="transmembrane region" description="Helical" evidence="1">
    <location>
        <begin position="45"/>
        <end position="67"/>
    </location>
</feature>
<name>A0A1M4XSN4_9BACL</name>